<dbReference type="PANTHER" id="PTHR44845:SF7">
    <property type="entry name" value="PLIPASTATIN SYNTHASE SUBUNIT D"/>
    <property type="match status" value="1"/>
</dbReference>
<dbReference type="PANTHER" id="PTHR44845">
    <property type="entry name" value="CARRIER DOMAIN-CONTAINING PROTEIN"/>
    <property type="match status" value="1"/>
</dbReference>
<dbReference type="SUPFAM" id="SSF51905">
    <property type="entry name" value="FAD/NAD(P)-binding domain"/>
    <property type="match status" value="1"/>
</dbReference>
<protein>
    <submittedName>
        <fullName evidence="5">Putative non-ribosomal peptide synthase</fullName>
    </submittedName>
</protein>
<name>A0A2D0JJD3_9GAMM</name>
<dbReference type="SUPFAM" id="SSF56801">
    <property type="entry name" value="Acetyl-CoA synthetase-like"/>
    <property type="match status" value="1"/>
</dbReference>
<feature type="domain" description="FAD-binding" evidence="4">
    <location>
        <begin position="374"/>
        <end position="476"/>
    </location>
</feature>
<evidence type="ECO:0000256" key="1">
    <source>
        <dbReference type="ARBA" id="ARBA00022450"/>
    </source>
</evidence>
<dbReference type="GO" id="GO:0003824">
    <property type="term" value="F:catalytic activity"/>
    <property type="evidence" value="ECO:0007669"/>
    <property type="project" value="InterPro"/>
</dbReference>
<dbReference type="Gene3D" id="2.30.38.10">
    <property type="entry name" value="Luciferase, Domain 3"/>
    <property type="match status" value="1"/>
</dbReference>
<reference evidence="5 6" key="1">
    <citation type="journal article" date="2017" name="Nat. Microbiol.">
        <title>Natural product diversity associated with the nematode symbionts Photorhabdus and Xenorhabdus.</title>
        <authorList>
            <person name="Tobias N.J."/>
            <person name="Wolff H."/>
            <person name="Djahanschiri B."/>
            <person name="Grundmann F."/>
            <person name="Kronenwerth M."/>
            <person name="Shi Y.M."/>
            <person name="Simonyi S."/>
            <person name="Grun P."/>
            <person name="Shapiro-Ilan D."/>
            <person name="Pidot S.J."/>
            <person name="Stinear T.P."/>
            <person name="Ebersberger I."/>
            <person name="Bode H.B."/>
        </authorList>
    </citation>
    <scope>NUCLEOTIDE SEQUENCE [LARGE SCALE GENOMIC DNA]</scope>
    <source>
        <strain evidence="5 6">DSM 17902</strain>
    </source>
</reference>
<keyword evidence="6" id="KW-1185">Reference proteome</keyword>
<dbReference type="EMBL" id="NITZ01000049">
    <property type="protein sequence ID" value="PHM45541.1"/>
    <property type="molecule type" value="Genomic_DNA"/>
</dbReference>
<dbReference type="SUPFAM" id="SSF52777">
    <property type="entry name" value="CoA-dependent acyltransferases"/>
    <property type="match status" value="1"/>
</dbReference>
<organism evidence="5 6">
    <name type="scientific">Xenorhabdus miraniensis</name>
    <dbReference type="NCBI Taxonomy" id="351674"/>
    <lineage>
        <taxon>Bacteria</taxon>
        <taxon>Pseudomonadati</taxon>
        <taxon>Pseudomonadota</taxon>
        <taxon>Gammaproteobacteria</taxon>
        <taxon>Enterobacterales</taxon>
        <taxon>Morganellaceae</taxon>
        <taxon>Xenorhabdus</taxon>
    </lineage>
</organism>
<dbReference type="GO" id="GO:0071949">
    <property type="term" value="F:FAD binding"/>
    <property type="evidence" value="ECO:0007669"/>
    <property type="project" value="InterPro"/>
</dbReference>
<dbReference type="Gene3D" id="3.40.50.980">
    <property type="match status" value="1"/>
</dbReference>
<keyword evidence="2" id="KW-0597">Phosphoprotein</keyword>
<keyword evidence="1" id="KW-0596">Phosphopantetheine</keyword>
<evidence type="ECO:0000313" key="6">
    <source>
        <dbReference type="Proteomes" id="UP000221980"/>
    </source>
</evidence>
<dbReference type="Proteomes" id="UP000221980">
    <property type="component" value="Unassembled WGS sequence"/>
</dbReference>
<dbReference type="InterPro" id="IPR002938">
    <property type="entry name" value="FAD-bd"/>
</dbReference>
<dbReference type="Pfam" id="PF00501">
    <property type="entry name" value="AMP-binding"/>
    <property type="match status" value="1"/>
</dbReference>
<comment type="caution">
    <text evidence="5">The sequence shown here is derived from an EMBL/GenBank/DDBJ whole genome shotgun (WGS) entry which is preliminary data.</text>
</comment>
<dbReference type="InterPro" id="IPR000873">
    <property type="entry name" value="AMP-dep_synth/lig_dom"/>
</dbReference>
<gene>
    <name evidence="5" type="ORF">Xmir_04295</name>
</gene>
<dbReference type="InterPro" id="IPR036188">
    <property type="entry name" value="FAD/NAD-bd_sf"/>
</dbReference>
<proteinExistence type="predicted"/>
<evidence type="ECO:0000259" key="4">
    <source>
        <dbReference type="Pfam" id="PF01494"/>
    </source>
</evidence>
<dbReference type="Gene3D" id="3.50.50.60">
    <property type="entry name" value="FAD/NAD(P)-binding domain"/>
    <property type="match status" value="1"/>
</dbReference>
<dbReference type="AlphaFoldDB" id="A0A2D0JJD3"/>
<dbReference type="Pfam" id="PF01494">
    <property type="entry name" value="FAD_binding_3"/>
    <property type="match status" value="1"/>
</dbReference>
<feature type="domain" description="AMP-dependent synthetase/ligase" evidence="3">
    <location>
        <begin position="148"/>
        <end position="338"/>
    </location>
</feature>
<evidence type="ECO:0000259" key="3">
    <source>
        <dbReference type="Pfam" id="PF00501"/>
    </source>
</evidence>
<evidence type="ECO:0000313" key="5">
    <source>
        <dbReference type="EMBL" id="PHM45541.1"/>
    </source>
</evidence>
<accession>A0A2D0JJD3</accession>
<dbReference type="RefSeq" id="WP_279627223.1">
    <property type="nucleotide sequence ID" value="NZ_CAWNQI010000083.1"/>
</dbReference>
<sequence length="525" mass="58891">MIYANSTCISLSPYQRDIWVAAMQFPDTNQYTILSYIQFSNNIDESTLKVVLINTAEKTDVFRLRLSEEDGIPYQWIDKEFEHQVTLIDLTHQTDSTASAESWLQDAFNHSHKLDASSLVDFTLLRTTESVYVHVRTHHIVSDAWGLQIFMNQVRTEYPINQRDVLLQKTPASFDVSVWELSWWSFTGASLSLLPPSAEKDPREVLRAIERDSVTVIHFVPSMLSPLLDLLESDLRLRDSAASLRLVFCSGEALIPAQVIRFKRIFSNAVQLVNLYGPTEAAIDVSDFECPNDLHSRVPIGKPIDNIQLYVLNKELKPQPLGAAGELYIGGVGLARGYPLNAIQQAHGDTLHTAFNYVNLHVLEPLKELSALDVWEQFYAGWAEEVQVVIAATPEAGISSTPAQDRPFLENWGDGPVTFLGDAAHPMLTSLGQGAALAIEGAAVLAHCLATIDDTKTALRTYENQRRDRARAMVEGARALSHIEQLENPFSTFVRNLYFRFVSELSLTKKNEMALLFFLESNNHD</sequence>
<evidence type="ECO:0000256" key="2">
    <source>
        <dbReference type="ARBA" id="ARBA00022553"/>
    </source>
</evidence>